<dbReference type="Pfam" id="PF10536">
    <property type="entry name" value="PMD"/>
    <property type="match status" value="1"/>
</dbReference>
<proteinExistence type="predicted"/>
<name>A0A445EL76_ARAHY</name>
<dbReference type="InterPro" id="IPR044824">
    <property type="entry name" value="MAIN-like"/>
</dbReference>
<dbReference type="InterPro" id="IPR019557">
    <property type="entry name" value="AminoTfrase-like_pln_mobile"/>
</dbReference>
<evidence type="ECO:0000259" key="1">
    <source>
        <dbReference type="Pfam" id="PF10536"/>
    </source>
</evidence>
<sequence length="200" mass="23367">MYRLDHVEHIVGRLDRVAPRILRTRQNLMTRSPEYIRQYLRRVKGQTVTDKVDCEAHLVPQHGLWRARAGCHKGAPDELIGGILYPDASDSRVHIRWLPLLEDIDACGRLSWGLAMLAWQYRQKCRATEHGQHNLGECVSLILFWAYHRILLVWPDGFDARRFSLVERWVQYRPGNATGKSRLRQYRRMLNGIGIDAECK</sequence>
<dbReference type="EMBL" id="SDMP01000001">
    <property type="protein sequence ID" value="RYR76083.1"/>
    <property type="molecule type" value="Genomic_DNA"/>
</dbReference>
<feature type="domain" description="Aminotransferase-like plant mobile" evidence="1">
    <location>
        <begin position="79"/>
        <end position="191"/>
    </location>
</feature>
<evidence type="ECO:0000313" key="2">
    <source>
        <dbReference type="EMBL" id="RYR76083.1"/>
    </source>
</evidence>
<gene>
    <name evidence="2" type="ORF">Ahy_A01g000677</name>
</gene>
<protein>
    <recommendedName>
        <fullName evidence="1">Aminotransferase-like plant mobile domain-containing protein</fullName>
    </recommendedName>
</protein>
<dbReference type="PANTHER" id="PTHR46033:SF8">
    <property type="entry name" value="PROTEIN MAINTENANCE OF MERISTEMS-LIKE"/>
    <property type="match status" value="1"/>
</dbReference>
<keyword evidence="3" id="KW-1185">Reference proteome</keyword>
<dbReference type="Proteomes" id="UP000289738">
    <property type="component" value="Chromosome A01"/>
</dbReference>
<dbReference type="PANTHER" id="PTHR46033">
    <property type="entry name" value="PROTEIN MAIN-LIKE 2"/>
    <property type="match status" value="1"/>
</dbReference>
<organism evidence="2 3">
    <name type="scientific">Arachis hypogaea</name>
    <name type="common">Peanut</name>
    <dbReference type="NCBI Taxonomy" id="3818"/>
    <lineage>
        <taxon>Eukaryota</taxon>
        <taxon>Viridiplantae</taxon>
        <taxon>Streptophyta</taxon>
        <taxon>Embryophyta</taxon>
        <taxon>Tracheophyta</taxon>
        <taxon>Spermatophyta</taxon>
        <taxon>Magnoliopsida</taxon>
        <taxon>eudicotyledons</taxon>
        <taxon>Gunneridae</taxon>
        <taxon>Pentapetalae</taxon>
        <taxon>rosids</taxon>
        <taxon>fabids</taxon>
        <taxon>Fabales</taxon>
        <taxon>Fabaceae</taxon>
        <taxon>Papilionoideae</taxon>
        <taxon>50 kb inversion clade</taxon>
        <taxon>dalbergioids sensu lato</taxon>
        <taxon>Dalbergieae</taxon>
        <taxon>Pterocarpus clade</taxon>
        <taxon>Arachis</taxon>
    </lineage>
</organism>
<evidence type="ECO:0000313" key="3">
    <source>
        <dbReference type="Proteomes" id="UP000289738"/>
    </source>
</evidence>
<accession>A0A445EL76</accession>
<dbReference type="GO" id="GO:0010073">
    <property type="term" value="P:meristem maintenance"/>
    <property type="evidence" value="ECO:0007669"/>
    <property type="project" value="InterPro"/>
</dbReference>
<dbReference type="AlphaFoldDB" id="A0A445EL76"/>
<reference evidence="2 3" key="1">
    <citation type="submission" date="2019-01" db="EMBL/GenBank/DDBJ databases">
        <title>Sequencing of cultivated peanut Arachis hypogaea provides insights into genome evolution and oil improvement.</title>
        <authorList>
            <person name="Chen X."/>
        </authorList>
    </citation>
    <scope>NUCLEOTIDE SEQUENCE [LARGE SCALE GENOMIC DNA]</scope>
    <source>
        <strain evidence="3">cv. Fuhuasheng</strain>
        <tissue evidence="2">Leaves</tissue>
    </source>
</reference>
<comment type="caution">
    <text evidence="2">The sequence shown here is derived from an EMBL/GenBank/DDBJ whole genome shotgun (WGS) entry which is preliminary data.</text>
</comment>